<protein>
    <recommendedName>
        <fullName evidence="3">DUF2971 domain-containing protein</fullName>
    </recommendedName>
</protein>
<comment type="caution">
    <text evidence="1">The sequence shown here is derived from an EMBL/GenBank/DDBJ whole genome shotgun (WGS) entry which is preliminary data.</text>
</comment>
<organism evidence="1 2">
    <name type="scientific">Pseudomonas frederiksbergensis</name>
    <dbReference type="NCBI Taxonomy" id="104087"/>
    <lineage>
        <taxon>Bacteria</taxon>
        <taxon>Pseudomonadati</taxon>
        <taxon>Pseudomonadota</taxon>
        <taxon>Gammaproteobacteria</taxon>
        <taxon>Pseudomonadales</taxon>
        <taxon>Pseudomonadaceae</taxon>
        <taxon>Pseudomonas</taxon>
    </lineage>
</organism>
<proteinExistence type="predicted"/>
<sequence>MKIPGRLYKYETLNARTLQNIKGQILYFGSPLGFNDPYDCALRPNIVTPNDDVVEAVRAAYLAQERLTTGHPHEFLTKTTQELREMLLRAADSETRKYTDAFLHSRGVTCFTEKNDDLLMWSHYGGTYKGVCLEFDTSTAPFEKISPVRYSQSLPDLHVSEILLGHNLEQVWQLFCTKSESWSYEREWRAFHEVAGTQYIYPSEALTGVYFGPDIDNESLEIVCLILAGQNETVRYYKGERSTTEFRVEFKEFTYTPYLQAKKQGDAP</sequence>
<dbReference type="InterPro" id="IPR021352">
    <property type="entry name" value="DUF2971"/>
</dbReference>
<dbReference type="Proteomes" id="UP000283260">
    <property type="component" value="Unassembled WGS sequence"/>
</dbReference>
<evidence type="ECO:0000313" key="2">
    <source>
        <dbReference type="Proteomes" id="UP000283260"/>
    </source>
</evidence>
<reference evidence="1 2" key="1">
    <citation type="submission" date="2016-10" db="EMBL/GenBank/DDBJ databases">
        <title>Comparative genome analysis of multiple Pseudomonas spp. focuses on biocontrol and plant growth promoting traits.</title>
        <authorList>
            <person name="Tao X.-Y."/>
            <person name="Taylor C.G."/>
        </authorList>
    </citation>
    <scope>NUCLEOTIDE SEQUENCE [LARGE SCALE GENOMIC DNA]</scope>
    <source>
        <strain evidence="1 2">94G2</strain>
    </source>
</reference>
<name>A0A423JAH3_9PSED</name>
<dbReference type="AlphaFoldDB" id="A0A423JAH3"/>
<dbReference type="Pfam" id="PF11185">
    <property type="entry name" value="DUF2971"/>
    <property type="match status" value="1"/>
</dbReference>
<gene>
    <name evidence="1" type="ORF">BK661_10145</name>
</gene>
<dbReference type="EMBL" id="MOBL01000007">
    <property type="protein sequence ID" value="RON34672.1"/>
    <property type="molecule type" value="Genomic_DNA"/>
</dbReference>
<accession>A0A423JAH3</accession>
<evidence type="ECO:0008006" key="3">
    <source>
        <dbReference type="Google" id="ProtNLM"/>
    </source>
</evidence>
<evidence type="ECO:0000313" key="1">
    <source>
        <dbReference type="EMBL" id="RON34672.1"/>
    </source>
</evidence>